<keyword evidence="2" id="KW-1185">Reference proteome</keyword>
<protein>
    <submittedName>
        <fullName evidence="1">Uncharacterized protein</fullName>
    </submittedName>
</protein>
<comment type="caution">
    <text evidence="1">The sequence shown here is derived from an EMBL/GenBank/DDBJ whole genome shotgun (WGS) entry which is preliminary data.</text>
</comment>
<name>A0A2A2L8Z5_9BILA</name>
<dbReference type="EMBL" id="LIAE01007040">
    <property type="protein sequence ID" value="PAV82618.1"/>
    <property type="molecule type" value="Genomic_DNA"/>
</dbReference>
<evidence type="ECO:0000313" key="2">
    <source>
        <dbReference type="Proteomes" id="UP000218231"/>
    </source>
</evidence>
<reference evidence="1 2" key="1">
    <citation type="journal article" date="2017" name="Curr. Biol.">
        <title>Genome architecture and evolution of a unichromosomal asexual nematode.</title>
        <authorList>
            <person name="Fradin H."/>
            <person name="Zegar C."/>
            <person name="Gutwein M."/>
            <person name="Lucas J."/>
            <person name="Kovtun M."/>
            <person name="Corcoran D."/>
            <person name="Baugh L.R."/>
            <person name="Kiontke K."/>
            <person name="Gunsalus K."/>
            <person name="Fitch D.H."/>
            <person name="Piano F."/>
        </authorList>
    </citation>
    <scope>NUCLEOTIDE SEQUENCE [LARGE SCALE GENOMIC DNA]</scope>
    <source>
        <strain evidence="1">PF1309</strain>
    </source>
</reference>
<dbReference type="Proteomes" id="UP000218231">
    <property type="component" value="Unassembled WGS sequence"/>
</dbReference>
<organism evidence="1 2">
    <name type="scientific">Diploscapter pachys</name>
    <dbReference type="NCBI Taxonomy" id="2018661"/>
    <lineage>
        <taxon>Eukaryota</taxon>
        <taxon>Metazoa</taxon>
        <taxon>Ecdysozoa</taxon>
        <taxon>Nematoda</taxon>
        <taxon>Chromadorea</taxon>
        <taxon>Rhabditida</taxon>
        <taxon>Rhabditina</taxon>
        <taxon>Rhabditomorpha</taxon>
        <taxon>Rhabditoidea</taxon>
        <taxon>Rhabditidae</taxon>
        <taxon>Diploscapter</taxon>
    </lineage>
</organism>
<sequence>MPFGGLYTTIEADLGKNYLFTKGINDSAKEYALGQLNSTELKDYLNVTNVLTGNASCPKHYHSMCVCVIVWREVMFVYLLVVLPGYPSKDN</sequence>
<proteinExistence type="predicted"/>
<gene>
    <name evidence="1" type="ORF">WR25_26700</name>
</gene>
<accession>A0A2A2L8Z5</accession>
<dbReference type="AlphaFoldDB" id="A0A2A2L8Z5"/>
<evidence type="ECO:0000313" key="1">
    <source>
        <dbReference type="EMBL" id="PAV82618.1"/>
    </source>
</evidence>